<evidence type="ECO:0000256" key="2">
    <source>
        <dbReference type="SAM" id="SignalP"/>
    </source>
</evidence>
<accession>A0AAW1PZK6</accession>
<gene>
    <name evidence="4" type="ORF">WJX73_005595</name>
</gene>
<keyword evidence="5" id="KW-1185">Reference proteome</keyword>
<dbReference type="Pfam" id="PF13649">
    <property type="entry name" value="Methyltransf_25"/>
    <property type="match status" value="1"/>
</dbReference>
<dbReference type="Proteomes" id="UP001465755">
    <property type="component" value="Unassembled WGS sequence"/>
</dbReference>
<dbReference type="GO" id="GO:0008168">
    <property type="term" value="F:methyltransferase activity"/>
    <property type="evidence" value="ECO:0007669"/>
    <property type="project" value="TreeGrafter"/>
</dbReference>
<proteinExistence type="predicted"/>
<evidence type="ECO:0000256" key="1">
    <source>
        <dbReference type="SAM" id="MobiDB-lite"/>
    </source>
</evidence>
<dbReference type="Gene3D" id="3.40.50.150">
    <property type="entry name" value="Vaccinia Virus protein VP39"/>
    <property type="match status" value="1"/>
</dbReference>
<keyword evidence="2" id="KW-0732">Signal</keyword>
<dbReference type="SUPFAM" id="SSF53335">
    <property type="entry name" value="S-adenosyl-L-methionine-dependent methyltransferases"/>
    <property type="match status" value="1"/>
</dbReference>
<dbReference type="InterPro" id="IPR050508">
    <property type="entry name" value="Methyltransf_Superfamily"/>
</dbReference>
<evidence type="ECO:0000259" key="3">
    <source>
        <dbReference type="Pfam" id="PF13649"/>
    </source>
</evidence>
<dbReference type="EMBL" id="JALJOQ010000001">
    <property type="protein sequence ID" value="KAK9815034.1"/>
    <property type="molecule type" value="Genomic_DNA"/>
</dbReference>
<feature type="signal peptide" evidence="2">
    <location>
        <begin position="1"/>
        <end position="25"/>
    </location>
</feature>
<reference evidence="4 5" key="1">
    <citation type="journal article" date="2024" name="Nat. Commun.">
        <title>Phylogenomics reveals the evolutionary origins of lichenization in chlorophyte algae.</title>
        <authorList>
            <person name="Puginier C."/>
            <person name="Libourel C."/>
            <person name="Otte J."/>
            <person name="Skaloud P."/>
            <person name="Haon M."/>
            <person name="Grisel S."/>
            <person name="Petersen M."/>
            <person name="Berrin J.G."/>
            <person name="Delaux P.M."/>
            <person name="Dal Grande F."/>
            <person name="Keller J."/>
        </authorList>
    </citation>
    <scope>NUCLEOTIDE SEQUENCE [LARGE SCALE GENOMIC DNA]</scope>
    <source>
        <strain evidence="4 5">SAG 2036</strain>
    </source>
</reference>
<dbReference type="AlphaFoldDB" id="A0AAW1PZK6"/>
<evidence type="ECO:0000313" key="4">
    <source>
        <dbReference type="EMBL" id="KAK9815034.1"/>
    </source>
</evidence>
<feature type="region of interest" description="Disordered" evidence="1">
    <location>
        <begin position="53"/>
        <end position="78"/>
    </location>
</feature>
<feature type="domain" description="Methyltransferase" evidence="3">
    <location>
        <begin position="352"/>
        <end position="459"/>
    </location>
</feature>
<dbReference type="InterPro" id="IPR041698">
    <property type="entry name" value="Methyltransf_25"/>
</dbReference>
<dbReference type="PANTHER" id="PTHR42912">
    <property type="entry name" value="METHYLTRANSFERASE"/>
    <property type="match status" value="1"/>
</dbReference>
<name>A0AAW1PZK6_9CHLO</name>
<dbReference type="PANTHER" id="PTHR42912:SF81">
    <property type="entry name" value="METHYLTRANSFERASE DOMAIN-CONTAINING PROTEIN"/>
    <property type="match status" value="1"/>
</dbReference>
<organism evidence="4 5">
    <name type="scientific">Symbiochloris irregularis</name>
    <dbReference type="NCBI Taxonomy" id="706552"/>
    <lineage>
        <taxon>Eukaryota</taxon>
        <taxon>Viridiplantae</taxon>
        <taxon>Chlorophyta</taxon>
        <taxon>core chlorophytes</taxon>
        <taxon>Trebouxiophyceae</taxon>
        <taxon>Trebouxiales</taxon>
        <taxon>Trebouxiaceae</taxon>
        <taxon>Symbiochloris</taxon>
    </lineage>
</organism>
<comment type="caution">
    <text evidence="4">The sequence shown here is derived from an EMBL/GenBank/DDBJ whole genome shotgun (WGS) entry which is preliminary data.</text>
</comment>
<protein>
    <recommendedName>
        <fullName evidence="3">Methyltransferase domain-containing protein</fullName>
    </recommendedName>
</protein>
<feature type="chain" id="PRO_5043811005" description="Methyltransferase domain-containing protein" evidence="2">
    <location>
        <begin position="26"/>
        <end position="534"/>
    </location>
</feature>
<sequence>MQLLHRSCLMGRTLALVASPRLVCCRPAALCRRGLALQLRAQAATLTAQPANSVLTTAPPDPTTRPPAKYLGTVMTDGPKPEMDDVTAGMMAGTIPKPGESDRSKFKLHWSVDFWRDFRIPQEMQSDDSSIGTKFQTLASNARKAGVWTSPQSVAYWTYHMGRSTLLALQGFAGLWAAERTAQALAAQTTSSKGRQDTVPRSGGWKTQGILKWGIGPLYEAMAMFWQDYKNITAGAYKLPWDMTTTGHRQWNPLHIFSTARAFISEAVSTLERRNKGLPEDVWLRSPLYPEYYMNTFHYQTDGWLSQQSAQVYELSTETLFVGRQDAMQRQTLIPLADHFRSRPAGAGAPKILEVACGTGRFATFLKDNHPTAQVTALDLSPYYLAEARKNLADWARLRGGSSRTTPPVDAFLQAPAEGIPMPDGHYDAVTCVYLFHELPPEVRRKVAKEMARVVKPGGMVVLTDSAQLGDRPQWDATMGGFSNFNEPYYRSFIATDLGALFEDAGLKADMKLMASSTKVLSFTKPLPASSGAQ</sequence>
<dbReference type="CDD" id="cd02440">
    <property type="entry name" value="AdoMet_MTases"/>
    <property type="match status" value="1"/>
</dbReference>
<evidence type="ECO:0000313" key="5">
    <source>
        <dbReference type="Proteomes" id="UP001465755"/>
    </source>
</evidence>
<dbReference type="InterPro" id="IPR029063">
    <property type="entry name" value="SAM-dependent_MTases_sf"/>
</dbReference>